<sequence length="708" mass="81909">MSSNTNEEMQICQKDYESRFQLISQALQLHEETPKSKIDAFQALESYFNFRRVEESQMKYYGEDAIVGTFFGDENGIFITVTLSEIEKKRNIILKDLADLYKIRSINNTILSVEKLANYLLKTRFSLSTYGSNEYSLFLPICELAFVCIHDQKVIYMVKCFNLTIENSLMRIFKGKYVTAQLRIESQEYFTKEDSGYQLSCCHLTCSINPSNNFQVNYETSSFLLDNSSAVNDGCLTVAMCQSISNTQCLDISEIIKEVCQVGISLDIQQENFISRSCHPQNHSILCDAPSGTGKTLCTALTALIRLKLGLSTVITSPTDSGCLTAAMEIKKLGDNFLNDDKYCGSVVYLTTNIFDISDEFSFEKPYTIESYMENEYCHRLWKDIGTNPTEKQVLCDAFKNIKHIRVLLSGKVKNLTLDDVNYIYKFEYYKNILEEFLLRTSKPKIIIMNTGLLFKRNSIHNFVNKNSLIMINEVEQIERWRIMLLTMFYNKCSFMFIGNSKHAKPSEPFGKNNDLYKFFFHQNIYFKNCSHITLETNYRYNQILCNFVSKVLYDNKLKNPVTNCGQLYFEQGFVFVHKNNHQVSLKTNQLTNTFEVEQTKFLIDYLNKNMVHNKEIAVLCFFAGQQKLMTESLPQDVNVMTVESSYGLEFPYTIVCTSSHEKNEIIHDKYRILVSLTRCRKGMFLIVHENIIDNFMKDIVINLNSSC</sequence>
<dbReference type="Gene3D" id="3.40.50.300">
    <property type="entry name" value="P-loop containing nucleotide triphosphate hydrolases"/>
    <property type="match status" value="2"/>
</dbReference>
<keyword evidence="7" id="KW-1185">Reference proteome</keyword>
<proteinExistence type="predicted"/>
<evidence type="ECO:0000256" key="2">
    <source>
        <dbReference type="ARBA" id="ARBA00022801"/>
    </source>
</evidence>
<reference evidence="8" key="1">
    <citation type="submission" date="2017-02" db="UniProtKB">
        <authorList>
            <consortium name="WormBaseParasite"/>
        </authorList>
    </citation>
    <scope>IDENTIFICATION</scope>
</reference>
<dbReference type="SUPFAM" id="SSF52540">
    <property type="entry name" value="P-loop containing nucleoside triphosphate hydrolases"/>
    <property type="match status" value="1"/>
</dbReference>
<feature type="domain" description="DEAD/DEAH-box helicase" evidence="5">
    <location>
        <begin position="270"/>
        <end position="336"/>
    </location>
</feature>
<dbReference type="PANTHER" id="PTHR43788:SF16">
    <property type="entry name" value="HELICASE WITH ZINC FINGER 2"/>
    <property type="match status" value="1"/>
</dbReference>
<feature type="domain" description="DNA2/NAM7 helicase-like C-terminal" evidence="6">
    <location>
        <begin position="529"/>
        <end position="689"/>
    </location>
</feature>
<evidence type="ECO:0000313" key="7">
    <source>
        <dbReference type="Proteomes" id="UP000046392"/>
    </source>
</evidence>
<keyword evidence="2" id="KW-0378">Hydrolase</keyword>
<evidence type="ECO:0000259" key="6">
    <source>
        <dbReference type="Pfam" id="PF13087"/>
    </source>
</evidence>
<keyword evidence="1" id="KW-0547">Nucleotide-binding</keyword>
<evidence type="ECO:0000256" key="3">
    <source>
        <dbReference type="ARBA" id="ARBA00022806"/>
    </source>
</evidence>
<organism evidence="7 8">
    <name type="scientific">Strongyloides papillosus</name>
    <name type="common">Intestinal threadworm</name>
    <dbReference type="NCBI Taxonomy" id="174720"/>
    <lineage>
        <taxon>Eukaryota</taxon>
        <taxon>Metazoa</taxon>
        <taxon>Ecdysozoa</taxon>
        <taxon>Nematoda</taxon>
        <taxon>Chromadorea</taxon>
        <taxon>Rhabditida</taxon>
        <taxon>Tylenchina</taxon>
        <taxon>Panagrolaimomorpha</taxon>
        <taxon>Strongyloidoidea</taxon>
        <taxon>Strongyloididae</taxon>
        <taxon>Strongyloides</taxon>
    </lineage>
</organism>
<dbReference type="GO" id="GO:0005524">
    <property type="term" value="F:ATP binding"/>
    <property type="evidence" value="ECO:0007669"/>
    <property type="project" value="UniProtKB-KW"/>
</dbReference>
<dbReference type="InterPro" id="IPR011545">
    <property type="entry name" value="DEAD/DEAH_box_helicase_dom"/>
</dbReference>
<dbReference type="InterPro" id="IPR027417">
    <property type="entry name" value="P-loop_NTPase"/>
</dbReference>
<dbReference type="GO" id="GO:0043139">
    <property type="term" value="F:5'-3' DNA helicase activity"/>
    <property type="evidence" value="ECO:0007669"/>
    <property type="project" value="TreeGrafter"/>
</dbReference>
<evidence type="ECO:0000256" key="4">
    <source>
        <dbReference type="ARBA" id="ARBA00022840"/>
    </source>
</evidence>
<dbReference type="AlphaFoldDB" id="A0A0N5BJ22"/>
<keyword evidence="4" id="KW-0067">ATP-binding</keyword>
<dbReference type="Pfam" id="PF00270">
    <property type="entry name" value="DEAD"/>
    <property type="match status" value="1"/>
</dbReference>
<name>A0A0N5BJ22_STREA</name>
<protein>
    <submittedName>
        <fullName evidence="8">AAA_12 domain-containing protein</fullName>
    </submittedName>
</protein>
<evidence type="ECO:0000313" key="8">
    <source>
        <dbReference type="WBParaSite" id="SPAL_0000594800.1"/>
    </source>
</evidence>
<dbReference type="GO" id="GO:0016787">
    <property type="term" value="F:hydrolase activity"/>
    <property type="evidence" value="ECO:0007669"/>
    <property type="project" value="UniProtKB-KW"/>
</dbReference>
<dbReference type="InterPro" id="IPR041679">
    <property type="entry name" value="DNA2/NAM7-like_C"/>
</dbReference>
<evidence type="ECO:0000256" key="1">
    <source>
        <dbReference type="ARBA" id="ARBA00022741"/>
    </source>
</evidence>
<keyword evidence="3" id="KW-0347">Helicase</keyword>
<dbReference type="Proteomes" id="UP000046392">
    <property type="component" value="Unplaced"/>
</dbReference>
<dbReference type="InterPro" id="IPR050534">
    <property type="entry name" value="Coronavir_polyprotein_1ab"/>
</dbReference>
<dbReference type="WBParaSite" id="SPAL_0000594800.1">
    <property type="protein sequence ID" value="SPAL_0000594800.1"/>
    <property type="gene ID" value="SPAL_0000594800"/>
</dbReference>
<dbReference type="Pfam" id="PF13087">
    <property type="entry name" value="AAA_12"/>
    <property type="match status" value="1"/>
</dbReference>
<accession>A0A0N5BJ22</accession>
<evidence type="ECO:0000259" key="5">
    <source>
        <dbReference type="Pfam" id="PF00270"/>
    </source>
</evidence>
<dbReference type="PANTHER" id="PTHR43788">
    <property type="entry name" value="DNA2/NAM7 HELICASE FAMILY MEMBER"/>
    <property type="match status" value="1"/>
</dbReference>
<dbReference type="GO" id="GO:0003676">
    <property type="term" value="F:nucleic acid binding"/>
    <property type="evidence" value="ECO:0007669"/>
    <property type="project" value="InterPro"/>
</dbReference>
<dbReference type="STRING" id="174720.A0A0N5BJ22"/>